<feature type="non-terminal residue" evidence="3">
    <location>
        <position position="534"/>
    </location>
</feature>
<dbReference type="PROSITE" id="PS50853">
    <property type="entry name" value="FN3"/>
    <property type="match status" value="2"/>
</dbReference>
<name>A0A388TK29_9BACT</name>
<sequence>AVYFLRVAALDRAGNRGDWKTVLAYHHDQDQPGVPTTDKRIDWTTIANPTPGVWGAVEDTGGSGIAGYFVYWGVSADAQDKTIFRAGTNEAARAYPLTLDESGIYYLRVAAQDIAENIGDWKTVLTYHFDKDAPPPPLSPSPSAWTNVATVPDGSWPEVIDNGSGVAGYHYYWSKDVTDNPQNPQFITQNHNNYTGLSCNGGNGVYRLMVRAQDKLGHVGEWASVLTYRYDKEPPGQSPTSINIEWTNEDAAKISWSPAEDTGGSDIGGYYVYWGTSANGQTEDEDCFQSGNDSTARSYQLSASVSGIYFLRVAAQDTAGNVGAWQTVLTYYFDNDPPGVAPASPAVAWTNDANPQSLNWDSAADTGGSGVDGYYIYWGPSTNGQSNDAAYFRQGNTTLDRRIKPTVLKSTGEYYLRVKAVDLAGNVGDWQTVLVYHFDNTKPGQPSAAKDTNTWHNDSKVPNGSWTAAPDEGSGINGYYVHWGKDTPSDTQTQYQTDTNYKDLYCDHGQGIYRLSVRAKDKAGNVCDEWTTVL</sequence>
<evidence type="ECO:0000256" key="1">
    <source>
        <dbReference type="SAM" id="MobiDB-lite"/>
    </source>
</evidence>
<evidence type="ECO:0000313" key="3">
    <source>
        <dbReference type="EMBL" id="GBR77210.1"/>
    </source>
</evidence>
<dbReference type="Proteomes" id="UP000275925">
    <property type="component" value="Unassembled WGS sequence"/>
</dbReference>
<comment type="caution">
    <text evidence="3">The sequence shown here is derived from an EMBL/GenBank/DDBJ whole genome shotgun (WGS) entry which is preliminary data.</text>
</comment>
<dbReference type="InterPro" id="IPR003961">
    <property type="entry name" value="FN3_dom"/>
</dbReference>
<dbReference type="AlphaFoldDB" id="A0A388TK29"/>
<proteinExistence type="predicted"/>
<dbReference type="Gene3D" id="2.60.40.10">
    <property type="entry name" value="Immunoglobulins"/>
    <property type="match status" value="2"/>
</dbReference>
<dbReference type="SUPFAM" id="SSF49265">
    <property type="entry name" value="Fibronectin type III"/>
    <property type="match status" value="3"/>
</dbReference>
<protein>
    <recommendedName>
        <fullName evidence="2">Fibronectin type-III domain-containing protein</fullName>
    </recommendedName>
</protein>
<keyword evidence="4" id="KW-1185">Reference proteome</keyword>
<feature type="region of interest" description="Disordered" evidence="1">
    <location>
        <begin position="443"/>
        <end position="471"/>
    </location>
</feature>
<feature type="domain" description="Fibronectin type-III" evidence="2">
    <location>
        <begin position="238"/>
        <end position="336"/>
    </location>
</feature>
<gene>
    <name evidence="3" type="ORF">NO2_1631</name>
</gene>
<feature type="compositionally biased region" description="Polar residues" evidence="1">
    <location>
        <begin position="450"/>
        <end position="466"/>
    </location>
</feature>
<reference evidence="3 4" key="1">
    <citation type="journal article" date="2019" name="ISME J.">
        <title>Genome analyses of uncultured TG2/ZB3 bacteria in 'Margulisbacteria' specifically attached to ectosymbiotic spirochetes of protists in the termite gut.</title>
        <authorList>
            <person name="Utami Y.D."/>
            <person name="Kuwahara H."/>
            <person name="Igai K."/>
            <person name="Murakami T."/>
            <person name="Sugaya K."/>
            <person name="Morikawa T."/>
            <person name="Nagura Y."/>
            <person name="Yuki M."/>
            <person name="Deevong P."/>
            <person name="Inoue T."/>
            <person name="Kihara K."/>
            <person name="Lo N."/>
            <person name="Yamada A."/>
            <person name="Ohkuma M."/>
            <person name="Hongoh Y."/>
        </authorList>
    </citation>
    <scope>NUCLEOTIDE SEQUENCE [LARGE SCALE GENOMIC DNA]</scope>
    <source>
        <strain evidence="3">NkOx7-02</strain>
    </source>
</reference>
<accession>A0A388TK29</accession>
<feature type="domain" description="Fibronectin type-III" evidence="2">
    <location>
        <begin position="341"/>
        <end position="444"/>
    </location>
</feature>
<dbReference type="EMBL" id="BGZO01000140">
    <property type="protein sequence ID" value="GBR77210.1"/>
    <property type="molecule type" value="Genomic_DNA"/>
</dbReference>
<feature type="non-terminal residue" evidence="3">
    <location>
        <position position="1"/>
    </location>
</feature>
<evidence type="ECO:0000313" key="4">
    <source>
        <dbReference type="Proteomes" id="UP000275925"/>
    </source>
</evidence>
<dbReference type="InterPro" id="IPR013783">
    <property type="entry name" value="Ig-like_fold"/>
</dbReference>
<organism evidence="3 4">
    <name type="scientific">Candidatus Termititenax persephonae</name>
    <dbReference type="NCBI Taxonomy" id="2218525"/>
    <lineage>
        <taxon>Bacteria</taxon>
        <taxon>Bacillati</taxon>
        <taxon>Candidatus Margulisiibacteriota</taxon>
        <taxon>Candidatus Termititenacia</taxon>
        <taxon>Candidatus Termititenacales</taxon>
        <taxon>Candidatus Termititenacaceae</taxon>
        <taxon>Candidatus Termititenax</taxon>
    </lineage>
</organism>
<evidence type="ECO:0000259" key="2">
    <source>
        <dbReference type="PROSITE" id="PS50853"/>
    </source>
</evidence>
<dbReference type="InterPro" id="IPR036116">
    <property type="entry name" value="FN3_sf"/>
</dbReference>